<keyword evidence="9" id="KW-1185">Reference proteome</keyword>
<dbReference type="AlphaFoldDB" id="A0A9P1ISQ7"/>
<proteinExistence type="predicted"/>
<dbReference type="Gene3D" id="3.10.100.10">
    <property type="entry name" value="Mannose-Binding Protein A, subunit A"/>
    <property type="match status" value="1"/>
</dbReference>
<dbReference type="CDD" id="cd00037">
    <property type="entry name" value="CLECT"/>
    <property type="match status" value="1"/>
</dbReference>
<feature type="signal peptide" evidence="6">
    <location>
        <begin position="1"/>
        <end position="19"/>
    </location>
</feature>
<keyword evidence="3 5" id="KW-1133">Transmembrane helix</keyword>
<dbReference type="SUPFAM" id="SSF56436">
    <property type="entry name" value="C-type lectin-like"/>
    <property type="match status" value="1"/>
</dbReference>
<dbReference type="Proteomes" id="UP001152747">
    <property type="component" value="Unassembled WGS sequence"/>
</dbReference>
<evidence type="ECO:0000256" key="4">
    <source>
        <dbReference type="ARBA" id="ARBA00023136"/>
    </source>
</evidence>
<dbReference type="InterPro" id="IPR017452">
    <property type="entry name" value="GPCR_Rhodpsn_7TM"/>
</dbReference>
<evidence type="ECO:0000313" key="8">
    <source>
        <dbReference type="EMBL" id="CAI5450527.1"/>
    </source>
</evidence>
<evidence type="ECO:0000256" key="1">
    <source>
        <dbReference type="ARBA" id="ARBA00004370"/>
    </source>
</evidence>
<dbReference type="SMART" id="SM00034">
    <property type="entry name" value="CLECT"/>
    <property type="match status" value="1"/>
</dbReference>
<comment type="caution">
    <text evidence="8">The sequence shown here is derived from an EMBL/GenBank/DDBJ whole genome shotgun (WGS) entry which is preliminary data.</text>
</comment>
<evidence type="ECO:0000256" key="3">
    <source>
        <dbReference type="ARBA" id="ARBA00022989"/>
    </source>
</evidence>
<gene>
    <name evidence="8" type="ORF">CAMP_LOCUS13164</name>
</gene>
<dbReference type="InterPro" id="IPR016187">
    <property type="entry name" value="CTDL_fold"/>
</dbReference>
<feature type="transmembrane region" description="Helical" evidence="5">
    <location>
        <begin position="292"/>
        <end position="311"/>
    </location>
</feature>
<keyword evidence="6" id="KW-0732">Signal</keyword>
<feature type="chain" id="PRO_5040219766" description="G-protein coupled receptors family 1 profile domain-containing protein" evidence="6">
    <location>
        <begin position="20"/>
        <end position="528"/>
    </location>
</feature>
<feature type="domain" description="G-protein coupled receptors family 1 profile" evidence="7">
    <location>
        <begin position="202"/>
        <end position="470"/>
    </location>
</feature>
<dbReference type="GO" id="GO:0016020">
    <property type="term" value="C:membrane"/>
    <property type="evidence" value="ECO:0007669"/>
    <property type="project" value="UniProtKB-SubCell"/>
</dbReference>
<organism evidence="8 9">
    <name type="scientific">Caenorhabditis angaria</name>
    <dbReference type="NCBI Taxonomy" id="860376"/>
    <lineage>
        <taxon>Eukaryota</taxon>
        <taxon>Metazoa</taxon>
        <taxon>Ecdysozoa</taxon>
        <taxon>Nematoda</taxon>
        <taxon>Chromadorea</taxon>
        <taxon>Rhabditida</taxon>
        <taxon>Rhabditina</taxon>
        <taxon>Rhabditomorpha</taxon>
        <taxon>Rhabditoidea</taxon>
        <taxon>Rhabditidae</taxon>
        <taxon>Peloderinae</taxon>
        <taxon>Caenorhabditis</taxon>
    </lineage>
</organism>
<dbReference type="InterPro" id="IPR018817">
    <property type="entry name" value="7TM_GPCR_serpentine_rcpt_Srz"/>
</dbReference>
<keyword evidence="4 5" id="KW-0472">Membrane</keyword>
<feature type="transmembrane region" description="Helical" evidence="5">
    <location>
        <begin position="234"/>
        <end position="260"/>
    </location>
</feature>
<feature type="transmembrane region" description="Helical" evidence="5">
    <location>
        <begin position="452"/>
        <end position="477"/>
    </location>
</feature>
<accession>A0A9P1ISQ7</accession>
<feature type="transmembrane region" description="Helical" evidence="5">
    <location>
        <begin position="372"/>
        <end position="392"/>
    </location>
</feature>
<dbReference type="PANTHER" id="PTHR31720:SF12">
    <property type="entry name" value="SERPENTINE RECEPTOR, CLASS T-RELATED"/>
    <property type="match status" value="1"/>
</dbReference>
<feature type="transmembrane region" description="Helical" evidence="5">
    <location>
        <begin position="323"/>
        <end position="344"/>
    </location>
</feature>
<comment type="subcellular location">
    <subcellularLocation>
        <location evidence="1">Membrane</location>
    </subcellularLocation>
</comment>
<evidence type="ECO:0000259" key="7">
    <source>
        <dbReference type="PROSITE" id="PS50262"/>
    </source>
</evidence>
<reference evidence="8" key="1">
    <citation type="submission" date="2022-11" db="EMBL/GenBank/DDBJ databases">
        <authorList>
            <person name="Kikuchi T."/>
        </authorList>
    </citation>
    <scope>NUCLEOTIDE SEQUENCE</scope>
    <source>
        <strain evidence="8">PS1010</strain>
    </source>
</reference>
<name>A0A9P1ISQ7_9PELO</name>
<feature type="transmembrane region" description="Helical" evidence="5">
    <location>
        <begin position="267"/>
        <end position="286"/>
    </location>
</feature>
<dbReference type="PANTHER" id="PTHR31720">
    <property type="entry name" value="SERPENTINE RECEPTOR, CLASS Z-RELATED"/>
    <property type="match status" value="1"/>
</dbReference>
<sequence>MIMTSKIFLFLATLRFATGCGDVCNEDDGAYVMSTFPNVAPVPSCSAGYTIFPRPGYNWCMKILPAVELNYTQAEALCTADGAVPSGHQNDFEESWITRTAITVQAEHGYTIGGVWLGLHITLGCDYSGFVDEPNCGTNSFEWTDGYTTGSSQIKWSGGQPWQSNQYKCALMAAYIYANFPGNNFAALPTQVLNVACNQISGDIFTIFPLFVHFTKINRKKDRESPIYQITNQLYQITIVAQITIIISAIGSFALIIFNLSGYANPWIYLVVQFAFLMFAITFLINQVIVPIQNFLIFLLAFQRFLLYFYPNSEKFITPGEKTFKIITLFIYSLSLSGNIFYLYKFIQCFTVSMSTHELNCDQTLSMLNSAIYITLDWLVIFSSIFYILILISVRKITRLSSTVMMKTRPEKAILYQTLVLIIVKLIATPLILIITLMYIDFQNILSYKVLNVFYYCLFFIDVLTTPLIAQVAYLFCNKTNLENLLKMNFRKLRTWMTICCGASSNSVDYQQEIDNLGVASGTTQNQS</sequence>
<evidence type="ECO:0000256" key="5">
    <source>
        <dbReference type="SAM" id="Phobius"/>
    </source>
</evidence>
<feature type="transmembrane region" description="Helical" evidence="5">
    <location>
        <begin position="413"/>
        <end position="440"/>
    </location>
</feature>
<dbReference type="EMBL" id="CANHGI010000005">
    <property type="protein sequence ID" value="CAI5450527.1"/>
    <property type="molecule type" value="Genomic_DNA"/>
</dbReference>
<evidence type="ECO:0000313" key="9">
    <source>
        <dbReference type="Proteomes" id="UP001152747"/>
    </source>
</evidence>
<protein>
    <recommendedName>
        <fullName evidence="7">G-protein coupled receptors family 1 profile domain-containing protein</fullName>
    </recommendedName>
</protein>
<evidence type="ECO:0000256" key="2">
    <source>
        <dbReference type="ARBA" id="ARBA00022692"/>
    </source>
</evidence>
<evidence type="ECO:0000256" key="6">
    <source>
        <dbReference type="SAM" id="SignalP"/>
    </source>
</evidence>
<dbReference type="InterPro" id="IPR016186">
    <property type="entry name" value="C-type_lectin-like/link_sf"/>
</dbReference>
<dbReference type="PROSITE" id="PS50262">
    <property type="entry name" value="G_PROTEIN_RECEP_F1_2"/>
    <property type="match status" value="1"/>
</dbReference>
<keyword evidence="2 5" id="KW-0812">Transmembrane</keyword>
<dbReference type="InterPro" id="IPR001304">
    <property type="entry name" value="C-type_lectin-like"/>
</dbReference>
<dbReference type="Pfam" id="PF10325">
    <property type="entry name" value="7TM_GPCR_Srz"/>
    <property type="match status" value="1"/>
</dbReference>